<evidence type="ECO:0000259" key="2">
    <source>
        <dbReference type="Pfam" id="PF24649"/>
    </source>
</evidence>
<dbReference type="AlphaFoldDB" id="A0A2I0BF63"/>
<feature type="transmembrane region" description="Helical" evidence="1">
    <location>
        <begin position="57"/>
        <end position="80"/>
    </location>
</feature>
<keyword evidence="1" id="KW-0472">Membrane</keyword>
<dbReference type="EMBL" id="KZ451886">
    <property type="protein sequence ID" value="PKA66443.1"/>
    <property type="molecule type" value="Genomic_DNA"/>
</dbReference>
<dbReference type="OrthoDB" id="785244at2759"/>
<keyword evidence="4" id="KW-1185">Reference proteome</keyword>
<sequence>MLSGQTIGLLERTGSNELLLEDPVAEVADEEAEISGKVLCRASFEELAKNYVQCDTIIWFLISLLLVLAWGVGAVMLLCLPARRYVLQKEISSRELYVTPTEIVYKVTRPSFLQFLGKKRMETRIPLQHIIDVIVEQGCLQSMFGIHTFRIENIARGKAAPINELQFQGVSNPGLLRKVIITEAARCIREVRRLKATVHPSGGGSMIRVRSQTEPHAYDVTHSPRSMVTAFPLETDRLIPSELLLTKLEEVMQSVKKIEFLIGKSKAVVSDG</sequence>
<feature type="domain" description="DUF7642" evidence="2">
    <location>
        <begin position="89"/>
        <end position="188"/>
    </location>
</feature>
<protein>
    <recommendedName>
        <fullName evidence="2">DUF7642 domain-containing protein</fullName>
    </recommendedName>
</protein>
<organism evidence="3 4">
    <name type="scientific">Apostasia shenzhenica</name>
    <dbReference type="NCBI Taxonomy" id="1088818"/>
    <lineage>
        <taxon>Eukaryota</taxon>
        <taxon>Viridiplantae</taxon>
        <taxon>Streptophyta</taxon>
        <taxon>Embryophyta</taxon>
        <taxon>Tracheophyta</taxon>
        <taxon>Spermatophyta</taxon>
        <taxon>Magnoliopsida</taxon>
        <taxon>Liliopsida</taxon>
        <taxon>Asparagales</taxon>
        <taxon>Orchidaceae</taxon>
        <taxon>Apostasioideae</taxon>
        <taxon>Apostasia</taxon>
    </lineage>
</organism>
<keyword evidence="1" id="KW-1133">Transmembrane helix</keyword>
<dbReference type="STRING" id="1088818.A0A2I0BF63"/>
<evidence type="ECO:0000256" key="1">
    <source>
        <dbReference type="SAM" id="Phobius"/>
    </source>
</evidence>
<keyword evidence="1" id="KW-0812">Transmembrane</keyword>
<dbReference type="InterPro" id="IPR056059">
    <property type="entry name" value="DUF7642"/>
</dbReference>
<dbReference type="Pfam" id="PF24649">
    <property type="entry name" value="DUF7642"/>
    <property type="match status" value="1"/>
</dbReference>
<dbReference type="Proteomes" id="UP000236161">
    <property type="component" value="Unassembled WGS sequence"/>
</dbReference>
<accession>A0A2I0BF63</accession>
<proteinExistence type="predicted"/>
<gene>
    <name evidence="3" type="ORF">AXF42_Ash007141</name>
</gene>
<reference evidence="3 4" key="1">
    <citation type="journal article" date="2017" name="Nature">
        <title>The Apostasia genome and the evolution of orchids.</title>
        <authorList>
            <person name="Zhang G.Q."/>
            <person name="Liu K.W."/>
            <person name="Li Z."/>
            <person name="Lohaus R."/>
            <person name="Hsiao Y.Y."/>
            <person name="Niu S.C."/>
            <person name="Wang J.Y."/>
            <person name="Lin Y.C."/>
            <person name="Xu Q."/>
            <person name="Chen L.J."/>
            <person name="Yoshida K."/>
            <person name="Fujiwara S."/>
            <person name="Wang Z.W."/>
            <person name="Zhang Y.Q."/>
            <person name="Mitsuda N."/>
            <person name="Wang M."/>
            <person name="Liu G.H."/>
            <person name="Pecoraro L."/>
            <person name="Huang H.X."/>
            <person name="Xiao X.J."/>
            <person name="Lin M."/>
            <person name="Wu X.Y."/>
            <person name="Wu W.L."/>
            <person name="Chen Y.Y."/>
            <person name="Chang S.B."/>
            <person name="Sakamoto S."/>
            <person name="Ohme-Takagi M."/>
            <person name="Yagi M."/>
            <person name="Zeng S.J."/>
            <person name="Shen C.Y."/>
            <person name="Yeh C.M."/>
            <person name="Luo Y.B."/>
            <person name="Tsai W.C."/>
            <person name="Van de Peer Y."/>
            <person name="Liu Z.J."/>
        </authorList>
    </citation>
    <scope>NUCLEOTIDE SEQUENCE [LARGE SCALE GENOMIC DNA]</scope>
    <source>
        <strain evidence="4">cv. Shenzhen</strain>
        <tissue evidence="3">Stem</tissue>
    </source>
</reference>
<dbReference type="PANTHER" id="PTHR35410:SF2">
    <property type="entry name" value="OS02G0640200 PROTEIN"/>
    <property type="match status" value="1"/>
</dbReference>
<evidence type="ECO:0000313" key="4">
    <source>
        <dbReference type="Proteomes" id="UP000236161"/>
    </source>
</evidence>
<name>A0A2I0BF63_9ASPA</name>
<evidence type="ECO:0000313" key="3">
    <source>
        <dbReference type="EMBL" id="PKA66443.1"/>
    </source>
</evidence>
<dbReference type="PANTHER" id="PTHR35410">
    <property type="entry name" value="EXPRESSED PROTEIN"/>
    <property type="match status" value="1"/>
</dbReference>